<evidence type="ECO:0000256" key="1">
    <source>
        <dbReference type="SAM" id="MobiDB-lite"/>
    </source>
</evidence>
<gene>
    <name evidence="2" type="ORF">PLXY2_LOCUS16670</name>
</gene>
<dbReference type="AlphaFoldDB" id="A0A8S4GEV8"/>
<keyword evidence="3" id="KW-1185">Reference proteome</keyword>
<protein>
    <submittedName>
        <fullName evidence="2">(diamondback moth) hypothetical protein</fullName>
    </submittedName>
</protein>
<accession>A0A8S4GEV8</accession>
<sequence>MLTLTPRPSFPALWLDIVQIQRSLVLAPNEALTEAAVESLKNMILVMDSVKVFSNADGYTDLWHMTWEKISEFLPNLKQELFPTYANPSPIIPTILPRLSPNHIPGFAANVPTNIGRACSSPAGQYANVGQSPPVTSSGAVSGMVPIRNTLYSQGLTSSVLLQPLNEMISTPIGTTMTTPMPILVPTNQTQEPPKAEPVKQEPTNVEPSNAEPKPAEPITKPAEHKSTILDINFDDNLILPENEVQ</sequence>
<comment type="caution">
    <text evidence="2">The sequence shown here is derived from an EMBL/GenBank/DDBJ whole genome shotgun (WGS) entry which is preliminary data.</text>
</comment>
<dbReference type="Proteomes" id="UP000653454">
    <property type="component" value="Unassembled WGS sequence"/>
</dbReference>
<feature type="region of interest" description="Disordered" evidence="1">
    <location>
        <begin position="186"/>
        <end position="227"/>
    </location>
</feature>
<name>A0A8S4GEV8_PLUXY</name>
<feature type="non-terminal residue" evidence="2">
    <location>
        <position position="246"/>
    </location>
</feature>
<dbReference type="EMBL" id="CAJHNJ030000683">
    <property type="protein sequence ID" value="CAG9138417.1"/>
    <property type="molecule type" value="Genomic_DNA"/>
</dbReference>
<proteinExistence type="predicted"/>
<evidence type="ECO:0000313" key="3">
    <source>
        <dbReference type="Proteomes" id="UP000653454"/>
    </source>
</evidence>
<organism evidence="2 3">
    <name type="scientific">Plutella xylostella</name>
    <name type="common">Diamondback moth</name>
    <name type="synonym">Plutella maculipennis</name>
    <dbReference type="NCBI Taxonomy" id="51655"/>
    <lineage>
        <taxon>Eukaryota</taxon>
        <taxon>Metazoa</taxon>
        <taxon>Ecdysozoa</taxon>
        <taxon>Arthropoda</taxon>
        <taxon>Hexapoda</taxon>
        <taxon>Insecta</taxon>
        <taxon>Pterygota</taxon>
        <taxon>Neoptera</taxon>
        <taxon>Endopterygota</taxon>
        <taxon>Lepidoptera</taxon>
        <taxon>Glossata</taxon>
        <taxon>Ditrysia</taxon>
        <taxon>Yponomeutoidea</taxon>
        <taxon>Plutellidae</taxon>
        <taxon>Plutella</taxon>
    </lineage>
</organism>
<reference evidence="2" key="1">
    <citation type="submission" date="2020-11" db="EMBL/GenBank/DDBJ databases">
        <authorList>
            <person name="Whiteford S."/>
        </authorList>
    </citation>
    <scope>NUCLEOTIDE SEQUENCE</scope>
</reference>
<evidence type="ECO:0000313" key="2">
    <source>
        <dbReference type="EMBL" id="CAG9138417.1"/>
    </source>
</evidence>